<dbReference type="InterPro" id="IPR007247">
    <property type="entry name" value="Ureidogly_lyase"/>
</dbReference>
<evidence type="ECO:0000313" key="6">
    <source>
        <dbReference type="Proteomes" id="UP000204391"/>
    </source>
</evidence>
<evidence type="ECO:0000256" key="2">
    <source>
        <dbReference type="ARBA" id="ARBA00022631"/>
    </source>
</evidence>
<dbReference type="EMBL" id="CP022437">
    <property type="protein sequence ID" value="ASN04260.1"/>
    <property type="molecule type" value="Genomic_DNA"/>
</dbReference>
<dbReference type="InterPro" id="IPR024060">
    <property type="entry name" value="Ureidoglycolate_lyase_dom_sf"/>
</dbReference>
<dbReference type="Pfam" id="PF04115">
    <property type="entry name" value="Ureidogly_lyase"/>
    <property type="match status" value="1"/>
</dbReference>
<dbReference type="SUPFAM" id="SSF51182">
    <property type="entry name" value="RmlC-like cupins"/>
    <property type="match status" value="1"/>
</dbReference>
<keyword evidence="2" id="KW-0659">Purine metabolism</keyword>
<evidence type="ECO:0008006" key="7">
    <source>
        <dbReference type="Google" id="ProtNLM"/>
    </source>
</evidence>
<proteinExistence type="predicted"/>
<keyword evidence="6" id="KW-1185">Reference proteome</keyword>
<evidence type="ECO:0000313" key="5">
    <source>
        <dbReference type="EMBL" id="ASN04260.1"/>
    </source>
</evidence>
<comment type="catalytic activity">
    <reaction evidence="4">
        <text>(S)-ureidoglycolate = urea + glyoxylate</text>
        <dbReference type="Rhea" id="RHEA:11304"/>
        <dbReference type="ChEBI" id="CHEBI:16199"/>
        <dbReference type="ChEBI" id="CHEBI:36655"/>
        <dbReference type="ChEBI" id="CHEBI:57296"/>
        <dbReference type="EC" id="4.3.2.3"/>
    </reaction>
</comment>
<dbReference type="GO" id="GO:0000256">
    <property type="term" value="P:allantoin catabolic process"/>
    <property type="evidence" value="ECO:0007669"/>
    <property type="project" value="InterPro"/>
</dbReference>
<dbReference type="AlphaFoldDB" id="A0A221M9H3"/>
<reference evidence="5 6" key="1">
    <citation type="journal article" date="2003" name="Int. J. Syst. Evol. Microbiol.">
        <title>Virgibacillus carmonensis sp. nov., Virgibacillus necropolis sp. nov. and Virgibacillus picturae sp. nov., three novel species isolated from deteriorated mural paintings, transfer of the species of the genus salibacillus to Virgibacillus, as Virgibacillus marismortui comb. nov. and Virgibacillus salexigens comb. nov., and emended description of the genus Virgibacillus.</title>
        <authorList>
            <person name="Heyrman J."/>
            <person name="Logan N.A."/>
            <person name="Busse H.J."/>
            <person name="Balcaen A."/>
            <person name="Lebbe L."/>
            <person name="Rodriguez-Diaz M."/>
            <person name="Swings J."/>
            <person name="De Vos P."/>
        </authorList>
    </citation>
    <scope>NUCLEOTIDE SEQUENCE [LARGE SCALE GENOMIC DNA]</scope>
    <source>
        <strain evidence="5 6">LMG 19488</strain>
    </source>
</reference>
<evidence type="ECO:0000256" key="3">
    <source>
        <dbReference type="ARBA" id="ARBA00023239"/>
    </source>
</evidence>
<dbReference type="KEGG" id="vne:CFK40_04170"/>
<dbReference type="Gene3D" id="2.60.120.480">
    <property type="entry name" value="Ureidoglycolate hydrolase"/>
    <property type="match status" value="1"/>
</dbReference>
<dbReference type="GO" id="GO:0006144">
    <property type="term" value="P:purine nucleobase metabolic process"/>
    <property type="evidence" value="ECO:0007669"/>
    <property type="project" value="UniProtKB-KW"/>
</dbReference>
<dbReference type="InterPro" id="IPR011051">
    <property type="entry name" value="RmlC_Cupin_sf"/>
</dbReference>
<dbReference type="GO" id="GO:0050385">
    <property type="term" value="F:ureidoglycolate lyase activity"/>
    <property type="evidence" value="ECO:0007669"/>
    <property type="project" value="UniProtKB-EC"/>
</dbReference>
<accession>A0A221M9H3</accession>
<dbReference type="Proteomes" id="UP000204391">
    <property type="component" value="Chromosome"/>
</dbReference>
<dbReference type="GO" id="GO:0004848">
    <property type="term" value="F:ureidoglycolate hydrolase activity"/>
    <property type="evidence" value="ECO:0007669"/>
    <property type="project" value="InterPro"/>
</dbReference>
<comment type="subunit">
    <text evidence="1">Homodimer.</text>
</comment>
<keyword evidence="3" id="KW-0456">Lyase</keyword>
<organism evidence="5 6">
    <name type="scientific">Virgibacillus necropolis</name>
    <dbReference type="NCBI Taxonomy" id="163877"/>
    <lineage>
        <taxon>Bacteria</taxon>
        <taxon>Bacillati</taxon>
        <taxon>Bacillota</taxon>
        <taxon>Bacilli</taxon>
        <taxon>Bacillales</taxon>
        <taxon>Bacillaceae</taxon>
        <taxon>Virgibacillus</taxon>
    </lineage>
</organism>
<protein>
    <recommendedName>
        <fullName evidence="7">Ureidoglycolate hydrolase</fullName>
    </recommendedName>
</protein>
<sequence length="163" mass="18165">MYVLKIKVIPVSSVDFLKFGRYYNMKDGTKDTAITKGKSFTDVRTISPLINSIGNLGFTLGSKLPSKTYKMERHLHTQEALFCLSDSMIITIAIGSGNEHPLASDVEAFILSPGEVVVLNKGVWHDACHGVGKAVYYYWMATEREDVEDEWVDISPGPVEVYI</sequence>
<name>A0A221M9H3_9BACI</name>
<evidence type="ECO:0000256" key="4">
    <source>
        <dbReference type="ARBA" id="ARBA00047684"/>
    </source>
</evidence>
<evidence type="ECO:0000256" key="1">
    <source>
        <dbReference type="ARBA" id="ARBA00011738"/>
    </source>
</evidence>
<gene>
    <name evidence="5" type="ORF">CFK40_04170</name>
</gene>